<dbReference type="PIRSF" id="PIRSF000112">
    <property type="entry name" value="Glycerol_dehydrogenase"/>
    <property type="match status" value="1"/>
</dbReference>
<comment type="similarity">
    <text evidence="1">Belongs to the iron-containing alcohol dehydrogenase family.</text>
</comment>
<evidence type="ECO:0000256" key="7">
    <source>
        <dbReference type="PIRSR" id="PIRSR000112-2"/>
    </source>
</evidence>
<dbReference type="EC" id="1.1.1.6" evidence="10"/>
<evidence type="ECO:0000256" key="1">
    <source>
        <dbReference type="ARBA" id="ARBA00007358"/>
    </source>
</evidence>
<reference evidence="10 11" key="1">
    <citation type="submission" date="2020-11" db="EMBL/GenBank/DDBJ databases">
        <title>Carbohydrate-dependent, anaerobic sulfur respiration: A novel catabolism in halophilic archaea.</title>
        <authorList>
            <person name="Sorokin D.Y."/>
            <person name="Messina E."/>
            <person name="Smedile F."/>
            <person name="La Cono V."/>
            <person name="Hallsworth J.E."/>
            <person name="Yakimov M.M."/>
        </authorList>
    </citation>
    <scope>NUCLEOTIDE SEQUENCE [LARGE SCALE GENOMIC DNA]</scope>
    <source>
        <strain evidence="10 11">HSR-Est</strain>
    </source>
</reference>
<dbReference type="Gene3D" id="1.20.1090.10">
    <property type="entry name" value="Dehydroquinate synthase-like - alpha domain"/>
    <property type="match status" value="1"/>
</dbReference>
<keyword evidence="3 6" id="KW-0862">Zinc</keyword>
<evidence type="ECO:0000256" key="6">
    <source>
        <dbReference type="PIRSR" id="PIRSR000112-1"/>
    </source>
</evidence>
<feature type="binding site" evidence="8">
    <location>
        <position position="45"/>
    </location>
    <ligand>
        <name>NAD(+)</name>
        <dbReference type="ChEBI" id="CHEBI:57540"/>
    </ligand>
</feature>
<dbReference type="Proteomes" id="UP000663292">
    <property type="component" value="Chromosome"/>
</dbReference>
<evidence type="ECO:0000256" key="2">
    <source>
        <dbReference type="ARBA" id="ARBA00022723"/>
    </source>
</evidence>
<dbReference type="InterPro" id="IPR018211">
    <property type="entry name" value="ADH_Fe_CS"/>
</dbReference>
<feature type="binding site" evidence="6">
    <location>
        <position position="263"/>
    </location>
    <ligand>
        <name>glycerol</name>
        <dbReference type="ChEBI" id="CHEBI:17754"/>
    </ligand>
</feature>
<dbReference type="PANTHER" id="PTHR43616">
    <property type="entry name" value="GLYCEROL DEHYDROGENASE"/>
    <property type="match status" value="1"/>
</dbReference>
<dbReference type="Gene3D" id="3.40.50.1970">
    <property type="match status" value="1"/>
</dbReference>
<evidence type="ECO:0000313" key="10">
    <source>
        <dbReference type="EMBL" id="QSG15135.1"/>
    </source>
</evidence>
<dbReference type="PROSITE" id="PS00060">
    <property type="entry name" value="ADH_IRON_2"/>
    <property type="match status" value="1"/>
</dbReference>
<dbReference type="InterPro" id="IPR016205">
    <property type="entry name" value="Glycerol_DH"/>
</dbReference>
<keyword evidence="4 10" id="KW-0560">Oxidoreductase</keyword>
<dbReference type="GO" id="GO:0046872">
    <property type="term" value="F:metal ion binding"/>
    <property type="evidence" value="ECO:0007669"/>
    <property type="project" value="UniProtKB-KW"/>
</dbReference>
<feature type="binding site" evidence="8">
    <location>
        <position position="136"/>
    </location>
    <ligand>
        <name>NAD(+)</name>
        <dbReference type="ChEBI" id="CHEBI:57540"/>
    </ligand>
</feature>
<evidence type="ECO:0000256" key="8">
    <source>
        <dbReference type="PIRSR" id="PIRSR000112-3"/>
    </source>
</evidence>
<feature type="binding site" evidence="6">
    <location>
        <position position="280"/>
    </location>
    <ligand>
        <name>glycerol</name>
        <dbReference type="ChEBI" id="CHEBI:17754"/>
    </ligand>
</feature>
<protein>
    <submittedName>
        <fullName evidence="10">Glycerol dehydrogenase or related enzyme</fullName>
        <ecNumber evidence="10">1.1.1.6</ecNumber>
    </submittedName>
</protein>
<accession>A0A897NUD6</accession>
<evidence type="ECO:0000256" key="3">
    <source>
        <dbReference type="ARBA" id="ARBA00022833"/>
    </source>
</evidence>
<feature type="binding site" evidence="8">
    <location>
        <position position="140"/>
    </location>
    <ligand>
        <name>NAD(+)</name>
        <dbReference type="ChEBI" id="CHEBI:57540"/>
    </ligand>
</feature>
<feature type="domain" description="Alcohol dehydrogenase iron-type/glycerol dehydrogenase GldA" evidence="9">
    <location>
        <begin position="16"/>
        <end position="163"/>
    </location>
</feature>
<feature type="binding site" evidence="8">
    <location>
        <begin position="125"/>
        <end position="128"/>
    </location>
    <ligand>
        <name>NAD(+)</name>
        <dbReference type="ChEBI" id="CHEBI:57540"/>
    </ligand>
</feature>
<evidence type="ECO:0000313" key="11">
    <source>
        <dbReference type="Proteomes" id="UP000663292"/>
    </source>
</evidence>
<dbReference type="SUPFAM" id="SSF56796">
    <property type="entry name" value="Dehydroquinate synthase-like"/>
    <property type="match status" value="1"/>
</dbReference>
<proteinExistence type="inferred from homology"/>
<sequence>MSKYLKVTMSQVFKSPAAYVQGRGVADEIGTHAVSLGENALLLADEIVLGLVEDRVLGSLEDAGMDASSVEFQGEASEAEVDRITEIVRDRGADVVIGAGGGKALDTAKAVRENLEGGAMVSMPTVASTDAPTSALSVIYSEHGEFEEYWFYNEHPDLVLVDTDVVSDAPTRFFRSGIADGLATWFEADATDRSDGDNVVGGKPTRAGHRLASLCYETLREHGQSAVDAVERDAVTESVEAVTEANTLLSGLGFESGGLAAAHSIHNGLTQLEATHDATHGEKVNIGTITQLVLEGREDAFIEDYVEFSREIGLPVALSDIGLDDPTDEQLDVVAEAACDPEETIHNQPFEVTPPMVRDALKTVDEIAERVR</sequence>
<dbReference type="AlphaFoldDB" id="A0A897NUD6"/>
<keyword evidence="5 8" id="KW-0520">NAD</keyword>
<dbReference type="EMBL" id="CP064791">
    <property type="protein sequence ID" value="QSG15135.1"/>
    <property type="molecule type" value="Genomic_DNA"/>
</dbReference>
<evidence type="ECO:0000259" key="9">
    <source>
        <dbReference type="Pfam" id="PF00465"/>
    </source>
</evidence>
<feature type="binding site" evidence="8">
    <location>
        <begin position="102"/>
        <end position="106"/>
    </location>
    <ligand>
        <name>NAD(+)</name>
        <dbReference type="ChEBI" id="CHEBI:57540"/>
    </ligand>
</feature>
<organism evidence="10 11">
    <name type="scientific">Halapricum desulfuricans</name>
    <dbReference type="NCBI Taxonomy" id="2841257"/>
    <lineage>
        <taxon>Archaea</taxon>
        <taxon>Methanobacteriati</taxon>
        <taxon>Methanobacteriota</taxon>
        <taxon>Stenosarchaea group</taxon>
        <taxon>Halobacteria</taxon>
        <taxon>Halobacteriales</taxon>
        <taxon>Haloarculaceae</taxon>
        <taxon>Halapricum</taxon>
    </lineage>
</organism>
<keyword evidence="11" id="KW-1185">Reference proteome</keyword>
<evidence type="ECO:0000256" key="4">
    <source>
        <dbReference type="ARBA" id="ARBA00023002"/>
    </source>
</evidence>
<feature type="binding site" evidence="8">
    <location>
        <position position="134"/>
    </location>
    <ligand>
        <name>NAD(+)</name>
        <dbReference type="ChEBI" id="CHEBI:57540"/>
    </ligand>
</feature>
<dbReference type="CDD" id="cd08170">
    <property type="entry name" value="GlyDH"/>
    <property type="match status" value="1"/>
</dbReference>
<dbReference type="GO" id="GO:0008888">
    <property type="term" value="F:glycerol dehydrogenase (NAD+) activity"/>
    <property type="evidence" value="ECO:0007669"/>
    <property type="project" value="UniProtKB-EC"/>
</dbReference>
<comment type="cofactor">
    <cofactor evidence="6">
        <name>Zn(2+)</name>
        <dbReference type="ChEBI" id="CHEBI:29105"/>
    </cofactor>
    <text evidence="6">Binds 1 zinc ion per subunit.</text>
</comment>
<dbReference type="Pfam" id="PF00465">
    <property type="entry name" value="Fe-ADH"/>
    <property type="match status" value="1"/>
</dbReference>
<keyword evidence="2 6" id="KW-0479">Metal-binding</keyword>
<feature type="binding site" evidence="7">
    <location>
        <position position="130"/>
    </location>
    <ligand>
        <name>glycerol</name>
        <dbReference type="ChEBI" id="CHEBI:17754"/>
    </ligand>
</feature>
<feature type="binding site" evidence="6">
    <location>
        <position position="180"/>
    </location>
    <ligand>
        <name>glycerol</name>
        <dbReference type="ChEBI" id="CHEBI:17754"/>
    </ligand>
</feature>
<evidence type="ECO:0000256" key="5">
    <source>
        <dbReference type="ARBA" id="ARBA00023027"/>
    </source>
</evidence>
<dbReference type="NCBIfam" id="NF006941">
    <property type="entry name" value="PRK09423.1"/>
    <property type="match status" value="1"/>
</dbReference>
<gene>
    <name evidence="10" type="primary">gldA2</name>
    <name evidence="10" type="ORF">HSEST_1608</name>
</gene>
<dbReference type="InterPro" id="IPR001670">
    <property type="entry name" value="ADH_Fe/GldA"/>
</dbReference>
<name>A0A897NUD6_9EURY</name>
<dbReference type="PANTHER" id="PTHR43616:SF5">
    <property type="entry name" value="GLYCEROL DEHYDROGENASE 1"/>
    <property type="match status" value="1"/>
</dbReference>